<proteinExistence type="predicted"/>
<sequence>MTEPTYVVHAESAGWPAPLRKAYVGVAHKLPGHVEELWLSDLGEGLARIVCVPFWTDGLARHDVVALDPAGGPIRVHERSGHRVLRALFKPTAPTGLTEALVAVAEFDGIPHEHWGDRFTVFDIAPGADPQDLVGSLDKLEAEGHLIWEWGDQQHGSATRGEAT</sequence>
<dbReference type="AlphaFoldDB" id="A0A927MGW4"/>
<dbReference type="Pfam" id="PF14085">
    <property type="entry name" value="DUF4265"/>
    <property type="match status" value="1"/>
</dbReference>
<comment type="caution">
    <text evidence="1">The sequence shown here is derived from an EMBL/GenBank/DDBJ whole genome shotgun (WGS) entry which is preliminary data.</text>
</comment>
<dbReference type="Proteomes" id="UP000649753">
    <property type="component" value="Unassembled WGS sequence"/>
</dbReference>
<evidence type="ECO:0000313" key="2">
    <source>
        <dbReference type="Proteomes" id="UP000649753"/>
    </source>
</evidence>
<name>A0A927MGW4_9ACTN</name>
<gene>
    <name evidence="1" type="ORF">H4W31_006553</name>
</gene>
<dbReference type="InterPro" id="IPR025361">
    <property type="entry name" value="DUF4265"/>
</dbReference>
<reference evidence="1" key="1">
    <citation type="submission" date="2020-10" db="EMBL/GenBank/DDBJ databases">
        <title>Sequencing the genomes of 1000 actinobacteria strains.</title>
        <authorList>
            <person name="Klenk H.-P."/>
        </authorList>
    </citation>
    <scope>NUCLEOTIDE SEQUENCE</scope>
    <source>
        <strain evidence="1">DSM 46832</strain>
    </source>
</reference>
<dbReference type="RefSeq" id="WP_192770106.1">
    <property type="nucleotide sequence ID" value="NZ_JADBEB010000001.1"/>
</dbReference>
<accession>A0A927MGW4</accession>
<evidence type="ECO:0000313" key="1">
    <source>
        <dbReference type="EMBL" id="MBE1490915.1"/>
    </source>
</evidence>
<protein>
    <recommendedName>
        <fullName evidence="3">DUF4265 domain-containing protein</fullName>
    </recommendedName>
</protein>
<keyword evidence="2" id="KW-1185">Reference proteome</keyword>
<evidence type="ECO:0008006" key="3">
    <source>
        <dbReference type="Google" id="ProtNLM"/>
    </source>
</evidence>
<dbReference type="EMBL" id="JADBEB010000001">
    <property type="protein sequence ID" value="MBE1490915.1"/>
    <property type="molecule type" value="Genomic_DNA"/>
</dbReference>
<organism evidence="1 2">
    <name type="scientific">Plantactinospora soyae</name>
    <dbReference type="NCBI Taxonomy" id="1544732"/>
    <lineage>
        <taxon>Bacteria</taxon>
        <taxon>Bacillati</taxon>
        <taxon>Actinomycetota</taxon>
        <taxon>Actinomycetes</taxon>
        <taxon>Micromonosporales</taxon>
        <taxon>Micromonosporaceae</taxon>
        <taxon>Plantactinospora</taxon>
    </lineage>
</organism>